<dbReference type="PANTHER" id="PTHR30349">
    <property type="entry name" value="PHAGE INTEGRASE-RELATED"/>
    <property type="match status" value="1"/>
</dbReference>
<dbReference type="GO" id="GO:0006310">
    <property type="term" value="P:DNA recombination"/>
    <property type="evidence" value="ECO:0007669"/>
    <property type="project" value="UniProtKB-KW"/>
</dbReference>
<evidence type="ECO:0000256" key="3">
    <source>
        <dbReference type="SAM" id="Coils"/>
    </source>
</evidence>
<dbReference type="InterPro" id="IPR002104">
    <property type="entry name" value="Integrase_catalytic"/>
</dbReference>
<keyword evidence="7" id="KW-1185">Reference proteome</keyword>
<dbReference type="STRING" id="639283.Snov_4352"/>
<gene>
    <name evidence="6" type="ordered locus">Snov_4352</name>
</gene>
<organism evidence="6 7">
    <name type="scientific">Ancylobacter novellus (strain ATCC 8093 / DSM 506 / JCM 20403 / CCM 1077 / IAM 12100 / NBRC 12443 / NCIMB 10456)</name>
    <name type="common">Starkeya novella</name>
    <dbReference type="NCBI Taxonomy" id="639283"/>
    <lineage>
        <taxon>Bacteria</taxon>
        <taxon>Pseudomonadati</taxon>
        <taxon>Pseudomonadota</taxon>
        <taxon>Alphaproteobacteria</taxon>
        <taxon>Hyphomicrobiales</taxon>
        <taxon>Xanthobacteraceae</taxon>
        <taxon>Ancylobacter</taxon>
    </lineage>
</organism>
<dbReference type="InterPro" id="IPR011010">
    <property type="entry name" value="DNA_brk_join_enz"/>
</dbReference>
<evidence type="ECO:0000313" key="6">
    <source>
        <dbReference type="EMBL" id="ADH91611.1"/>
    </source>
</evidence>
<dbReference type="PROSITE" id="PS51898">
    <property type="entry name" value="TYR_RECOMBINASE"/>
    <property type="match status" value="1"/>
</dbReference>
<feature type="region of interest" description="Disordered" evidence="4">
    <location>
        <begin position="243"/>
        <end position="277"/>
    </location>
</feature>
<dbReference type="PANTHER" id="PTHR30349:SF64">
    <property type="entry name" value="PROPHAGE INTEGRASE INTD-RELATED"/>
    <property type="match status" value="1"/>
</dbReference>
<sequence length="362" mass="40808">MALKLVRRAGTPNWYVRGTLLGTTIIRSTKETELQHAKKRLREIEADIRSLRDRTFKEIADAYLADGASARFIEPIVSKLGRVRARTLRQDVVDEAAKKIYPKVTSETLNRQFYTPFIAIWNFAARKEWVHSRTWARPRKPRQGTLVRRVVSRAGTVPTSYDRAVEFVAAMSPGPAMLMTALFYTGMRPIEMLGLDAASVNVEERWITLLSTKTGEPRGVPMHEFLVPLFQALAGRAGAVFRSPKGQPYTPKDEGGGQLKSSVGGARRRSGINGISPYTGRHTVSTQLVVNGVHPHIKDQILGHAVDDMSRHYTHVPQQPLIDAINTLPVPQAWRDLPWWEDPLKWQRRMVEGTGRRTDLGY</sequence>
<keyword evidence="3" id="KW-0175">Coiled coil</keyword>
<keyword evidence="1" id="KW-0229">DNA integration</keyword>
<dbReference type="InterPro" id="IPR013762">
    <property type="entry name" value="Integrase-like_cat_sf"/>
</dbReference>
<accession>D7A2T1</accession>
<dbReference type="eggNOG" id="COG0582">
    <property type="taxonomic scope" value="Bacteria"/>
</dbReference>
<evidence type="ECO:0000259" key="5">
    <source>
        <dbReference type="PROSITE" id="PS51898"/>
    </source>
</evidence>
<proteinExistence type="predicted"/>
<dbReference type="Pfam" id="PF00589">
    <property type="entry name" value="Phage_integrase"/>
    <property type="match status" value="1"/>
</dbReference>
<dbReference type="RefSeq" id="WP_013169109.1">
    <property type="nucleotide sequence ID" value="NC_014217.1"/>
</dbReference>
<dbReference type="AlphaFoldDB" id="D7A2T1"/>
<evidence type="ECO:0000256" key="4">
    <source>
        <dbReference type="SAM" id="MobiDB-lite"/>
    </source>
</evidence>
<dbReference type="Gene3D" id="1.10.443.10">
    <property type="entry name" value="Intergrase catalytic core"/>
    <property type="match status" value="1"/>
</dbReference>
<dbReference type="EMBL" id="CP002026">
    <property type="protein sequence ID" value="ADH91611.1"/>
    <property type="molecule type" value="Genomic_DNA"/>
</dbReference>
<dbReference type="Proteomes" id="UP000006633">
    <property type="component" value="Chromosome"/>
</dbReference>
<dbReference type="HOGENOM" id="CLU_027562_17_7_5"/>
<dbReference type="OrthoDB" id="7216962at2"/>
<evidence type="ECO:0000256" key="2">
    <source>
        <dbReference type="ARBA" id="ARBA00023172"/>
    </source>
</evidence>
<dbReference type="InterPro" id="IPR050090">
    <property type="entry name" value="Tyrosine_recombinase_XerCD"/>
</dbReference>
<evidence type="ECO:0000256" key="1">
    <source>
        <dbReference type="ARBA" id="ARBA00022908"/>
    </source>
</evidence>
<protein>
    <submittedName>
        <fullName evidence="6">Integrase family protein</fullName>
    </submittedName>
</protein>
<dbReference type="GO" id="GO:0003677">
    <property type="term" value="F:DNA binding"/>
    <property type="evidence" value="ECO:0007669"/>
    <property type="project" value="InterPro"/>
</dbReference>
<evidence type="ECO:0000313" key="7">
    <source>
        <dbReference type="Proteomes" id="UP000006633"/>
    </source>
</evidence>
<feature type="coiled-coil region" evidence="3">
    <location>
        <begin position="27"/>
        <end position="54"/>
    </location>
</feature>
<reference evidence="6 7" key="1">
    <citation type="journal article" date="2012" name="Stand. Genomic Sci.">
        <title>Complete genome sequence of the facultatively chemolithoautotrophic and methylotrophic alpha Proteobacterium Starkeya novella type strain (ATCC 8093(T)).</title>
        <authorList>
            <person name="Kappler U."/>
            <person name="Davenport K."/>
            <person name="Beatson S."/>
            <person name="Lucas S."/>
            <person name="Lapidus A."/>
            <person name="Copeland A."/>
            <person name="Berry K.W."/>
            <person name="Glavina Del Rio T."/>
            <person name="Hammon N."/>
            <person name="Dalin E."/>
            <person name="Tice H."/>
            <person name="Pitluck S."/>
            <person name="Richardson P."/>
            <person name="Bruce D."/>
            <person name="Goodwin L.A."/>
            <person name="Han C."/>
            <person name="Tapia R."/>
            <person name="Detter J.C."/>
            <person name="Chang Y.J."/>
            <person name="Jeffries C.D."/>
            <person name="Land M."/>
            <person name="Hauser L."/>
            <person name="Kyrpides N.C."/>
            <person name="Goker M."/>
            <person name="Ivanova N."/>
            <person name="Klenk H.P."/>
            <person name="Woyke T."/>
        </authorList>
    </citation>
    <scope>NUCLEOTIDE SEQUENCE [LARGE SCALE GENOMIC DNA]</scope>
    <source>
        <strain evidence="7">ATCC 8093 / DSM 506 / JCM 20403 / CCM 1077 / IAM 12100 / NBRC 12443 / NCIMB 10456</strain>
    </source>
</reference>
<name>D7A2T1_ANCN5</name>
<dbReference type="KEGG" id="sno:Snov_4352"/>
<dbReference type="SUPFAM" id="SSF56349">
    <property type="entry name" value="DNA breaking-rejoining enzymes"/>
    <property type="match status" value="1"/>
</dbReference>
<feature type="domain" description="Tyr recombinase" evidence="5">
    <location>
        <begin position="154"/>
        <end position="326"/>
    </location>
</feature>
<dbReference type="GO" id="GO:0015074">
    <property type="term" value="P:DNA integration"/>
    <property type="evidence" value="ECO:0007669"/>
    <property type="project" value="UniProtKB-KW"/>
</dbReference>
<keyword evidence="2" id="KW-0233">DNA recombination</keyword>